<keyword evidence="4 7" id="KW-0418">Kinase</keyword>
<dbReference type="HAMAP" id="MF_00109">
    <property type="entry name" value="Shikimate_kinase"/>
    <property type="match status" value="1"/>
</dbReference>
<keyword evidence="2 7" id="KW-0808">Transferase</keyword>
<proteinExistence type="inferred from homology"/>
<organism evidence="7 8">
    <name type="scientific">Methanimicrococcus stummii</name>
    <dbReference type="NCBI Taxonomy" id="3028294"/>
    <lineage>
        <taxon>Archaea</taxon>
        <taxon>Methanobacteriati</taxon>
        <taxon>Methanobacteriota</taxon>
        <taxon>Stenosarchaea group</taxon>
        <taxon>Methanomicrobia</taxon>
        <taxon>Methanosarcinales</taxon>
        <taxon>Methanosarcinaceae</taxon>
        <taxon>Methanimicrococcus</taxon>
    </lineage>
</organism>
<dbReference type="Pfam" id="PF01202">
    <property type="entry name" value="SKI"/>
    <property type="match status" value="1"/>
</dbReference>
<dbReference type="EMBL" id="CP131062">
    <property type="protein sequence ID" value="WNY28154.1"/>
    <property type="molecule type" value="Genomic_DNA"/>
</dbReference>
<evidence type="ECO:0000256" key="5">
    <source>
        <dbReference type="ARBA" id="ARBA00022840"/>
    </source>
</evidence>
<dbReference type="GeneID" id="85196786"/>
<dbReference type="SUPFAM" id="SSF52540">
    <property type="entry name" value="P-loop containing nucleoside triphosphate hydrolases"/>
    <property type="match status" value="1"/>
</dbReference>
<evidence type="ECO:0000256" key="2">
    <source>
        <dbReference type="ARBA" id="ARBA00022679"/>
    </source>
</evidence>
<dbReference type="KEGG" id="mees:MmiEs2_03360"/>
<dbReference type="InterPro" id="IPR031322">
    <property type="entry name" value="Shikimate/glucono_kinase"/>
</dbReference>
<protein>
    <submittedName>
        <fullName evidence="7">Shikimate kinase</fullName>
        <ecNumber evidence="7">2.7.1.71</ecNumber>
    </submittedName>
</protein>
<name>A0AA96V7S3_9EURY</name>
<evidence type="ECO:0000313" key="8">
    <source>
        <dbReference type="Proteomes" id="UP001302662"/>
    </source>
</evidence>
<dbReference type="GO" id="GO:0005829">
    <property type="term" value="C:cytosol"/>
    <property type="evidence" value="ECO:0007669"/>
    <property type="project" value="TreeGrafter"/>
</dbReference>
<dbReference type="Gene3D" id="3.40.50.300">
    <property type="entry name" value="P-loop containing nucleotide triphosphate hydrolases"/>
    <property type="match status" value="1"/>
</dbReference>
<dbReference type="GO" id="GO:0008652">
    <property type="term" value="P:amino acid biosynthetic process"/>
    <property type="evidence" value="ECO:0007669"/>
    <property type="project" value="UniProtKB-KW"/>
</dbReference>
<dbReference type="AlphaFoldDB" id="A0AA96V7S3"/>
<dbReference type="EC" id="2.7.1.71" evidence="7"/>
<dbReference type="InterPro" id="IPR000623">
    <property type="entry name" value="Shikimate_kinase/TSH1"/>
</dbReference>
<evidence type="ECO:0000256" key="1">
    <source>
        <dbReference type="ARBA" id="ARBA00022605"/>
    </source>
</evidence>
<dbReference type="RefSeq" id="WP_316559702.1">
    <property type="nucleotide sequence ID" value="NZ_CP131062.1"/>
</dbReference>
<keyword evidence="6" id="KW-0057">Aromatic amino acid biosynthesis</keyword>
<dbReference type="InterPro" id="IPR027417">
    <property type="entry name" value="P-loop_NTPase"/>
</dbReference>
<dbReference type="Proteomes" id="UP001302662">
    <property type="component" value="Chromosome"/>
</dbReference>
<gene>
    <name evidence="7" type="primary">aroK</name>
    <name evidence="7" type="ORF">MmiEs2_03360</name>
</gene>
<dbReference type="GO" id="GO:0005524">
    <property type="term" value="F:ATP binding"/>
    <property type="evidence" value="ECO:0007669"/>
    <property type="project" value="UniProtKB-KW"/>
</dbReference>
<keyword evidence="5" id="KW-0067">ATP-binding</keyword>
<dbReference type="PRINTS" id="PR01100">
    <property type="entry name" value="SHIKIMTKNASE"/>
</dbReference>
<keyword evidence="8" id="KW-1185">Reference proteome</keyword>
<reference evidence="7 8" key="1">
    <citation type="submission" date="2023-07" db="EMBL/GenBank/DDBJ databases">
        <title>Closed genome sequence of Methanimicrococcus sp. Es2.</title>
        <authorList>
            <person name="Protasov E."/>
            <person name="Platt K."/>
            <person name="Reeh H."/>
            <person name="Poehlein A."/>
            <person name="Daniel R."/>
            <person name="Brune A."/>
        </authorList>
    </citation>
    <scope>NUCLEOTIDE SEQUENCE [LARGE SCALE GENOMIC DNA]</scope>
    <source>
        <strain evidence="7 8">Es2</strain>
    </source>
</reference>
<evidence type="ECO:0000256" key="4">
    <source>
        <dbReference type="ARBA" id="ARBA00022777"/>
    </source>
</evidence>
<keyword evidence="1" id="KW-0028">Amino-acid biosynthesis</keyword>
<sequence length="175" mass="19294">MTVFDLFEKQNVVLIGMPGSGKSTSGVLLAKSLGLSFVDTDLLIQQQEGMLLQDLVDSAGFSGFIQIEEKIVSNLQASNSVISTGGSVVYGEKSMARLKEIGIVVYLDVSFPEIMRRIQNISTRGIALKENQSLGNLYEERRPLYEKYADITVSGDNKTIEELVTEIIEKIRAEI</sequence>
<evidence type="ECO:0000313" key="7">
    <source>
        <dbReference type="EMBL" id="WNY28154.1"/>
    </source>
</evidence>
<keyword evidence="3" id="KW-0547">Nucleotide-binding</keyword>
<dbReference type="GO" id="GO:0009073">
    <property type="term" value="P:aromatic amino acid family biosynthetic process"/>
    <property type="evidence" value="ECO:0007669"/>
    <property type="project" value="UniProtKB-KW"/>
</dbReference>
<dbReference type="CDD" id="cd00464">
    <property type="entry name" value="SK"/>
    <property type="match status" value="1"/>
</dbReference>
<evidence type="ECO:0000256" key="3">
    <source>
        <dbReference type="ARBA" id="ARBA00022741"/>
    </source>
</evidence>
<dbReference type="GO" id="GO:0004765">
    <property type="term" value="F:shikimate kinase activity"/>
    <property type="evidence" value="ECO:0007669"/>
    <property type="project" value="UniProtKB-EC"/>
</dbReference>
<dbReference type="PANTHER" id="PTHR21087">
    <property type="entry name" value="SHIKIMATE KINASE"/>
    <property type="match status" value="1"/>
</dbReference>
<evidence type="ECO:0000256" key="6">
    <source>
        <dbReference type="ARBA" id="ARBA00023141"/>
    </source>
</evidence>
<accession>A0AA96V7S3</accession>
<dbReference type="PANTHER" id="PTHR21087:SF16">
    <property type="entry name" value="SHIKIMATE KINASE 1, CHLOROPLASTIC"/>
    <property type="match status" value="1"/>
</dbReference>